<evidence type="ECO:0000313" key="2">
    <source>
        <dbReference type="EMBL" id="KKS75134.1"/>
    </source>
</evidence>
<feature type="transmembrane region" description="Helical" evidence="1">
    <location>
        <begin position="486"/>
        <end position="507"/>
    </location>
</feature>
<name>A0A0G1BPJ4_9BACT</name>
<evidence type="ECO:0000256" key="1">
    <source>
        <dbReference type="SAM" id="Phobius"/>
    </source>
</evidence>
<dbReference type="GO" id="GO:0030246">
    <property type="term" value="F:carbohydrate binding"/>
    <property type="evidence" value="ECO:0007669"/>
    <property type="project" value="InterPro"/>
</dbReference>
<comment type="caution">
    <text evidence="2">The sequence shown here is derived from an EMBL/GenBank/DDBJ whole genome shotgun (WGS) entry which is preliminary data.</text>
</comment>
<dbReference type="EMBL" id="LCEQ01000018">
    <property type="protein sequence ID" value="KKS75134.1"/>
    <property type="molecule type" value="Genomic_DNA"/>
</dbReference>
<dbReference type="SUPFAM" id="SSF49384">
    <property type="entry name" value="Carbohydrate-binding domain"/>
    <property type="match status" value="1"/>
</dbReference>
<reference evidence="2 3" key="1">
    <citation type="journal article" date="2015" name="Nature">
        <title>rRNA introns, odd ribosomes, and small enigmatic genomes across a large radiation of phyla.</title>
        <authorList>
            <person name="Brown C.T."/>
            <person name="Hug L.A."/>
            <person name="Thomas B.C."/>
            <person name="Sharon I."/>
            <person name="Castelle C.J."/>
            <person name="Singh A."/>
            <person name="Wilkins M.J."/>
            <person name="Williams K.H."/>
            <person name="Banfield J.F."/>
        </authorList>
    </citation>
    <scope>NUCLEOTIDE SEQUENCE [LARGE SCALE GENOMIC DNA]</scope>
</reference>
<protein>
    <recommendedName>
        <fullName evidence="4">Cohesin domain-containing protein</fullName>
    </recommendedName>
</protein>
<organism evidence="2 3">
    <name type="scientific">Candidatus Azambacteria bacterium GW2011_GWA2_42_9</name>
    <dbReference type="NCBI Taxonomy" id="1618613"/>
    <lineage>
        <taxon>Bacteria</taxon>
        <taxon>Candidatus Azamiibacteriota</taxon>
    </lineage>
</organism>
<evidence type="ECO:0000313" key="3">
    <source>
        <dbReference type="Proteomes" id="UP000034563"/>
    </source>
</evidence>
<accession>A0A0G1BPJ4</accession>
<keyword evidence="1" id="KW-1133">Transmembrane helix</keyword>
<evidence type="ECO:0008006" key="4">
    <source>
        <dbReference type="Google" id="ProtNLM"/>
    </source>
</evidence>
<proteinExistence type="predicted"/>
<dbReference type="InterPro" id="IPR008965">
    <property type="entry name" value="CBM2/CBM3_carb-bd_dom_sf"/>
</dbReference>
<keyword evidence="1" id="KW-0812">Transmembrane</keyword>
<dbReference type="AlphaFoldDB" id="A0A0G1BPJ4"/>
<keyword evidence="1" id="KW-0472">Membrane</keyword>
<dbReference type="CDD" id="cd08547">
    <property type="entry name" value="Type_II_cohesin"/>
    <property type="match status" value="1"/>
</dbReference>
<dbReference type="Gene3D" id="2.60.40.680">
    <property type="match status" value="1"/>
</dbReference>
<sequence length="569" mass="62851">MVVEEIKITKKLILALLFCVGLALPARGTGAATLYFSPSSGTYNTGRNFTVSVKVSTNVPVNAVSAVINYPNNNLEAVGISKTGSVVNLWVQEPSFSNTDSLGNVRFEGVVLNPGFTGEGGVLDITFRVKAKGGANLNFFSGTVLANDGKGTNVLSTFKNAKFSLETGAALGPQELGTSGLPSLPFVRHYIKNKDGNIVFAYDSNSDGKYVNHLFNKFEWLIPPGVVGMAILLNDRPSSNPGSKSDGFFDSKTYELDDGIYYFHIRFISALGAGPVLHHKFIIDTVPPADFNIIFPTGSVTTNPTPRFRLSAEDDVGIDYYQIKIDDGDFFDAKGLFFLDDTYLAPKLFPGNHSITARAYDFAGNYMESVSDLTISPTIQPKIIEYPNNVLLPVETLIIKGTSLPSSKIEVYLNRDKYEPIVFDGAADKNGNWQAIYKEEIPPGVYKVSAKQFLENGAESLLSDPVYVGVNSRLWRFYQYFKNISVFLSAGLAIIVILLVGAVYYLYKKRGGKNWRLSKKEVREVKDTVSSGFKKLRKDIKRREEPNRVLKDISKIEKDIEEEIKDVEK</sequence>
<gene>
    <name evidence="2" type="ORF">UV48_C0018G0007</name>
</gene>
<dbReference type="Proteomes" id="UP000034563">
    <property type="component" value="Unassembled WGS sequence"/>
</dbReference>